<sequence length="35" mass="3968">MESTMNMLSSSLHWNQESDAATRNLNLLASYALMH</sequence>
<dbReference type="AlphaFoldDB" id="A0A0A8ZGV3"/>
<proteinExistence type="predicted"/>
<reference evidence="1" key="1">
    <citation type="submission" date="2014-09" db="EMBL/GenBank/DDBJ databases">
        <authorList>
            <person name="Magalhaes I.L.F."/>
            <person name="Oliveira U."/>
            <person name="Santos F.R."/>
            <person name="Vidigal T.H.D.A."/>
            <person name="Brescovit A.D."/>
            <person name="Santos A.J."/>
        </authorList>
    </citation>
    <scope>NUCLEOTIDE SEQUENCE</scope>
    <source>
        <tissue evidence="1">Shoot tissue taken approximately 20 cm above the soil surface</tissue>
    </source>
</reference>
<organism evidence="1">
    <name type="scientific">Arundo donax</name>
    <name type="common">Giant reed</name>
    <name type="synonym">Donax arundinaceus</name>
    <dbReference type="NCBI Taxonomy" id="35708"/>
    <lineage>
        <taxon>Eukaryota</taxon>
        <taxon>Viridiplantae</taxon>
        <taxon>Streptophyta</taxon>
        <taxon>Embryophyta</taxon>
        <taxon>Tracheophyta</taxon>
        <taxon>Spermatophyta</taxon>
        <taxon>Magnoliopsida</taxon>
        <taxon>Liliopsida</taxon>
        <taxon>Poales</taxon>
        <taxon>Poaceae</taxon>
        <taxon>PACMAD clade</taxon>
        <taxon>Arundinoideae</taxon>
        <taxon>Arundineae</taxon>
        <taxon>Arundo</taxon>
    </lineage>
</organism>
<protein>
    <submittedName>
        <fullName evidence="1">Uncharacterized protein</fullName>
    </submittedName>
</protein>
<accession>A0A0A8ZGV3</accession>
<reference evidence="1" key="2">
    <citation type="journal article" date="2015" name="Data Brief">
        <title>Shoot transcriptome of the giant reed, Arundo donax.</title>
        <authorList>
            <person name="Barrero R.A."/>
            <person name="Guerrero F.D."/>
            <person name="Moolhuijzen P."/>
            <person name="Goolsby J.A."/>
            <person name="Tidwell J."/>
            <person name="Bellgard S.E."/>
            <person name="Bellgard M.I."/>
        </authorList>
    </citation>
    <scope>NUCLEOTIDE SEQUENCE</scope>
    <source>
        <tissue evidence="1">Shoot tissue taken approximately 20 cm above the soil surface</tissue>
    </source>
</reference>
<dbReference type="EMBL" id="GBRH01263813">
    <property type="protein sequence ID" value="JAD34082.1"/>
    <property type="molecule type" value="Transcribed_RNA"/>
</dbReference>
<evidence type="ECO:0000313" key="1">
    <source>
        <dbReference type="EMBL" id="JAD34082.1"/>
    </source>
</evidence>
<name>A0A0A8ZGV3_ARUDO</name>